<comment type="caution">
    <text evidence="10">The sequence shown here is derived from an EMBL/GenBank/DDBJ whole genome shotgun (WGS) entry which is preliminary data.</text>
</comment>
<dbReference type="NCBIfam" id="TIGR00879">
    <property type="entry name" value="SP"/>
    <property type="match status" value="1"/>
</dbReference>
<keyword evidence="5 8" id="KW-1133">Transmembrane helix</keyword>
<dbReference type="PROSITE" id="PS00216">
    <property type="entry name" value="SUGAR_TRANSPORT_1"/>
    <property type="match status" value="1"/>
</dbReference>
<organism evidence="10 11">
    <name type="scientific">Phialemonium thermophilum</name>
    <dbReference type="NCBI Taxonomy" id="223376"/>
    <lineage>
        <taxon>Eukaryota</taxon>
        <taxon>Fungi</taxon>
        <taxon>Dikarya</taxon>
        <taxon>Ascomycota</taxon>
        <taxon>Pezizomycotina</taxon>
        <taxon>Sordariomycetes</taxon>
        <taxon>Sordariomycetidae</taxon>
        <taxon>Cephalothecales</taxon>
        <taxon>Cephalothecaceae</taxon>
        <taxon>Phialemonium</taxon>
    </lineage>
</organism>
<dbReference type="EMBL" id="JAZHXJ010000903">
    <property type="protein sequence ID" value="KAL1848852.1"/>
    <property type="molecule type" value="Genomic_DNA"/>
</dbReference>
<dbReference type="PANTHER" id="PTHR48022">
    <property type="entry name" value="PLASTIDIC GLUCOSE TRANSPORTER 4"/>
    <property type="match status" value="1"/>
</dbReference>
<evidence type="ECO:0000256" key="3">
    <source>
        <dbReference type="ARBA" id="ARBA00022448"/>
    </source>
</evidence>
<feature type="transmembrane region" description="Helical" evidence="8">
    <location>
        <begin position="7"/>
        <end position="32"/>
    </location>
</feature>
<dbReference type="PROSITE" id="PS00217">
    <property type="entry name" value="SUGAR_TRANSPORT_2"/>
    <property type="match status" value="1"/>
</dbReference>
<evidence type="ECO:0000259" key="9">
    <source>
        <dbReference type="PROSITE" id="PS50850"/>
    </source>
</evidence>
<evidence type="ECO:0000256" key="8">
    <source>
        <dbReference type="SAM" id="Phobius"/>
    </source>
</evidence>
<evidence type="ECO:0000256" key="2">
    <source>
        <dbReference type="ARBA" id="ARBA00010992"/>
    </source>
</evidence>
<name>A0ABR3VZ21_9PEZI</name>
<gene>
    <name evidence="10" type="ORF">VTK73DRAFT_10063</name>
</gene>
<keyword evidence="3 7" id="KW-0813">Transport</keyword>
<feature type="transmembrane region" description="Helical" evidence="8">
    <location>
        <begin position="332"/>
        <end position="353"/>
    </location>
</feature>
<evidence type="ECO:0000256" key="1">
    <source>
        <dbReference type="ARBA" id="ARBA00004141"/>
    </source>
</evidence>
<dbReference type="Proteomes" id="UP001586593">
    <property type="component" value="Unassembled WGS sequence"/>
</dbReference>
<feature type="transmembrane region" description="Helical" evidence="8">
    <location>
        <begin position="399"/>
        <end position="418"/>
    </location>
</feature>
<dbReference type="InterPro" id="IPR020846">
    <property type="entry name" value="MFS_dom"/>
</dbReference>
<feature type="transmembrane region" description="Helical" evidence="8">
    <location>
        <begin position="141"/>
        <end position="161"/>
    </location>
</feature>
<comment type="subcellular location">
    <subcellularLocation>
        <location evidence="1">Membrane</location>
        <topology evidence="1">Multi-pass membrane protein</topology>
    </subcellularLocation>
</comment>
<feature type="transmembrane region" description="Helical" evidence="8">
    <location>
        <begin position="302"/>
        <end position="320"/>
    </location>
</feature>
<comment type="similarity">
    <text evidence="2 7">Belongs to the major facilitator superfamily. Sugar transporter (TC 2.A.1.1) family.</text>
</comment>
<keyword evidence="11" id="KW-1185">Reference proteome</keyword>
<evidence type="ECO:0000256" key="6">
    <source>
        <dbReference type="ARBA" id="ARBA00023136"/>
    </source>
</evidence>
<feature type="transmembrane region" description="Helical" evidence="8">
    <location>
        <begin position="430"/>
        <end position="449"/>
    </location>
</feature>
<dbReference type="InterPro" id="IPR005829">
    <property type="entry name" value="Sugar_transporter_CS"/>
</dbReference>
<dbReference type="PANTHER" id="PTHR48022:SF11">
    <property type="entry name" value="MONOSACCHARIDE TRANSPORTER (HXT8), PUTATIVE (AFU_ORTHOLOGUE AFUA_2G08120)-RELATED"/>
    <property type="match status" value="1"/>
</dbReference>
<dbReference type="PROSITE" id="PS50850">
    <property type="entry name" value="MFS"/>
    <property type="match status" value="1"/>
</dbReference>
<evidence type="ECO:0000256" key="5">
    <source>
        <dbReference type="ARBA" id="ARBA00022989"/>
    </source>
</evidence>
<dbReference type="Pfam" id="PF00083">
    <property type="entry name" value="Sugar_tr"/>
    <property type="match status" value="1"/>
</dbReference>
<dbReference type="InterPro" id="IPR003663">
    <property type="entry name" value="Sugar/inositol_transpt"/>
</dbReference>
<feature type="transmembrane region" description="Helical" evidence="8">
    <location>
        <begin position="264"/>
        <end position="282"/>
    </location>
</feature>
<proteinExistence type="inferred from homology"/>
<dbReference type="Gene3D" id="1.20.1250.20">
    <property type="entry name" value="MFS general substrate transporter like domains"/>
    <property type="match status" value="1"/>
</dbReference>
<accession>A0ABR3VZ21</accession>
<feature type="transmembrane region" description="Helical" evidence="8">
    <location>
        <begin position="365"/>
        <end position="387"/>
    </location>
</feature>
<keyword evidence="6 8" id="KW-0472">Membrane</keyword>
<dbReference type="InterPro" id="IPR005828">
    <property type="entry name" value="MFS_sugar_transport-like"/>
</dbReference>
<protein>
    <recommendedName>
        <fullName evidence="9">Major facilitator superfamily (MFS) profile domain-containing protein</fullName>
    </recommendedName>
</protein>
<dbReference type="SUPFAM" id="SSF103473">
    <property type="entry name" value="MFS general substrate transporter"/>
    <property type="match status" value="1"/>
</dbReference>
<evidence type="ECO:0000313" key="10">
    <source>
        <dbReference type="EMBL" id="KAL1848852.1"/>
    </source>
</evidence>
<feature type="transmembrane region" description="Helical" evidence="8">
    <location>
        <begin position="84"/>
        <end position="101"/>
    </location>
</feature>
<dbReference type="InterPro" id="IPR050360">
    <property type="entry name" value="MFS_Sugar_Transporters"/>
</dbReference>
<feature type="domain" description="Major facilitator superfamily (MFS) profile" evidence="9">
    <location>
        <begin position="10"/>
        <end position="454"/>
    </location>
</feature>
<reference evidence="10 11" key="1">
    <citation type="journal article" date="2024" name="Commun. Biol.">
        <title>Comparative genomic analysis of thermophilic fungi reveals convergent evolutionary adaptations and gene losses.</title>
        <authorList>
            <person name="Steindorff A.S."/>
            <person name="Aguilar-Pontes M.V."/>
            <person name="Robinson A.J."/>
            <person name="Andreopoulos B."/>
            <person name="LaButti K."/>
            <person name="Kuo A."/>
            <person name="Mondo S."/>
            <person name="Riley R."/>
            <person name="Otillar R."/>
            <person name="Haridas S."/>
            <person name="Lipzen A."/>
            <person name="Grimwood J."/>
            <person name="Schmutz J."/>
            <person name="Clum A."/>
            <person name="Reid I.D."/>
            <person name="Moisan M.C."/>
            <person name="Butler G."/>
            <person name="Nguyen T.T.M."/>
            <person name="Dewar K."/>
            <person name="Conant G."/>
            <person name="Drula E."/>
            <person name="Henrissat B."/>
            <person name="Hansel C."/>
            <person name="Singer S."/>
            <person name="Hutchinson M.I."/>
            <person name="de Vries R.P."/>
            <person name="Natvig D.O."/>
            <person name="Powell A.J."/>
            <person name="Tsang A."/>
            <person name="Grigoriev I.V."/>
        </authorList>
    </citation>
    <scope>NUCLEOTIDE SEQUENCE [LARGE SCALE GENOMIC DNA]</scope>
    <source>
        <strain evidence="10 11">ATCC 24622</strain>
    </source>
</reference>
<dbReference type="PRINTS" id="PR00171">
    <property type="entry name" value="SUGRTRNSPORT"/>
</dbReference>
<dbReference type="InterPro" id="IPR036259">
    <property type="entry name" value="MFS_trans_sf"/>
</dbReference>
<keyword evidence="4 8" id="KW-0812">Transmembrane</keyword>
<evidence type="ECO:0000256" key="4">
    <source>
        <dbReference type="ARBA" id="ARBA00022692"/>
    </source>
</evidence>
<evidence type="ECO:0000313" key="11">
    <source>
        <dbReference type="Proteomes" id="UP001586593"/>
    </source>
</evidence>
<feature type="transmembrane region" description="Helical" evidence="8">
    <location>
        <begin position="107"/>
        <end position="129"/>
    </location>
</feature>
<feature type="transmembrane region" description="Helical" evidence="8">
    <location>
        <begin position="176"/>
        <end position="193"/>
    </location>
</feature>
<sequence length="493" mass="53271">MHPRARLLLCVFAIALGGAIVGIDIGIIATTIGQESFTRYMFPPGTRNASSLLGAIVSMGSTGNVLGSLVLGFALEKLGRKKSVAVATFFTIVGAVMQAAANGVGLMIAGRLIAGIAVGMLNGGLPVYISELAVPQERARLVGIFGLLIAIGFCIANWIGYACSFSHGDVAWRLELAMQIPLAIVLLVLSFFTPESPRWLAEKDRVEQFQRTLRRLYGDQDEELLHRTALEIREQIAFEQATRSSTRFGHALLELFGRKYIRRTAIAIVVLQVGILSGSLAIQNYQSLLYSALGFTGRRSLLISGCYGLMGIIGQVINLAGVSDRWPRVRTMYVGCFTLACMLAILAALSAEYGNGQNANGARAGIAFIFLYSALYAVFFNSTLFTIAAEMFPLHLRGYGVGVSVMCQGISGIWLGQITPYAFDAIKWKYYIVFIACLLVLGVFYAYFLQETNQISLEQIAGKFGDETVSVDKLETVAPKGEGEGEGEAAKTV</sequence>
<evidence type="ECO:0000256" key="7">
    <source>
        <dbReference type="RuleBase" id="RU003346"/>
    </source>
</evidence>
<feature type="transmembrane region" description="Helical" evidence="8">
    <location>
        <begin position="52"/>
        <end position="75"/>
    </location>
</feature>